<feature type="compositionally biased region" description="Low complexity" evidence="1">
    <location>
        <begin position="60"/>
        <end position="82"/>
    </location>
</feature>
<feature type="region of interest" description="Disordered" evidence="1">
    <location>
        <begin position="612"/>
        <end position="653"/>
    </location>
</feature>
<dbReference type="EMBL" id="AHIV02001010">
    <property type="protein sequence ID" value="RQX71718.1"/>
    <property type="molecule type" value="Genomic_DNA"/>
</dbReference>
<dbReference type="GO" id="GO:0005654">
    <property type="term" value="C:nucleoplasm"/>
    <property type="evidence" value="ECO:0007669"/>
    <property type="project" value="TreeGrafter"/>
</dbReference>
<feature type="region of interest" description="Disordered" evidence="1">
    <location>
        <begin position="231"/>
        <end position="254"/>
    </location>
</feature>
<gene>
    <name evidence="2" type="ORF">TGCAST_218800</name>
</gene>
<feature type="compositionally biased region" description="Low complexity" evidence="1">
    <location>
        <begin position="812"/>
        <end position="850"/>
    </location>
</feature>
<feature type="compositionally biased region" description="Acidic residues" evidence="1">
    <location>
        <begin position="1185"/>
        <end position="1202"/>
    </location>
</feature>
<feature type="region of interest" description="Disordered" evidence="1">
    <location>
        <begin position="804"/>
        <end position="924"/>
    </location>
</feature>
<evidence type="ECO:0000313" key="3">
    <source>
        <dbReference type="Proteomes" id="UP000284452"/>
    </source>
</evidence>
<feature type="compositionally biased region" description="Low complexity" evidence="1">
    <location>
        <begin position="944"/>
        <end position="969"/>
    </location>
</feature>
<dbReference type="VEuPathDB" id="ToxoDB:TGCAST_218800"/>
<feature type="compositionally biased region" description="Basic and acidic residues" evidence="1">
    <location>
        <begin position="635"/>
        <end position="652"/>
    </location>
</feature>
<feature type="compositionally biased region" description="Basic residues" evidence="1">
    <location>
        <begin position="977"/>
        <end position="987"/>
    </location>
</feature>
<dbReference type="Proteomes" id="UP000284452">
    <property type="component" value="Unassembled WGS sequence"/>
</dbReference>
<feature type="compositionally biased region" description="Basic and acidic residues" evidence="1">
    <location>
        <begin position="988"/>
        <end position="1018"/>
    </location>
</feature>
<evidence type="ECO:0000256" key="1">
    <source>
        <dbReference type="SAM" id="MobiDB-lite"/>
    </source>
</evidence>
<dbReference type="GO" id="GO:0005730">
    <property type="term" value="C:nucleolus"/>
    <property type="evidence" value="ECO:0007669"/>
    <property type="project" value="InterPro"/>
</dbReference>
<feature type="region of interest" description="Disordered" evidence="1">
    <location>
        <begin position="49"/>
        <end position="197"/>
    </location>
</feature>
<feature type="region of interest" description="Disordered" evidence="1">
    <location>
        <begin position="939"/>
        <end position="1018"/>
    </location>
</feature>
<organism evidence="2 3">
    <name type="scientific">Toxoplasma gondii CAST</name>
    <dbReference type="NCBI Taxonomy" id="943122"/>
    <lineage>
        <taxon>Eukaryota</taxon>
        <taxon>Sar</taxon>
        <taxon>Alveolata</taxon>
        <taxon>Apicomplexa</taxon>
        <taxon>Conoidasida</taxon>
        <taxon>Coccidia</taxon>
        <taxon>Eucoccidiorida</taxon>
        <taxon>Eimeriorina</taxon>
        <taxon>Sarcocystidae</taxon>
        <taxon>Toxoplasma</taxon>
    </lineage>
</organism>
<feature type="region of interest" description="Disordered" evidence="1">
    <location>
        <begin position="743"/>
        <end position="762"/>
    </location>
</feature>
<feature type="compositionally biased region" description="Basic and acidic residues" evidence="1">
    <location>
        <begin position="137"/>
        <end position="157"/>
    </location>
</feature>
<comment type="caution">
    <text evidence="2">The sequence shown here is derived from an EMBL/GenBank/DDBJ whole genome shotgun (WGS) entry which is preliminary data.</text>
</comment>
<feature type="region of interest" description="Disordered" evidence="1">
    <location>
        <begin position="1171"/>
        <end position="1202"/>
    </location>
</feature>
<reference evidence="2 3" key="1">
    <citation type="submission" date="2017-10" db="EMBL/GenBank/DDBJ databases">
        <authorList>
            <person name="Sibley D."/>
            <person name="Venepally P."/>
            <person name="Karamycheva S."/>
            <person name="Hadjithomas M."/>
            <person name="Khan A."/>
            <person name="Brunk B."/>
            <person name="Roos D."/>
            <person name="Caler E."/>
            <person name="Lorenzi H."/>
        </authorList>
    </citation>
    <scope>NUCLEOTIDE SEQUENCE [LARGE SCALE GENOMIC DNA]</scope>
    <source>
        <strain evidence="2 3">CAST</strain>
    </source>
</reference>
<proteinExistence type="predicted"/>
<feature type="compositionally biased region" description="Basic and acidic residues" evidence="1">
    <location>
        <begin position="889"/>
        <end position="898"/>
    </location>
</feature>
<feature type="compositionally biased region" description="Basic and acidic residues" evidence="1">
    <location>
        <begin position="612"/>
        <end position="621"/>
    </location>
</feature>
<dbReference type="AlphaFoldDB" id="A0A3R8AQ63"/>
<feature type="compositionally biased region" description="Polar residues" evidence="1">
    <location>
        <begin position="158"/>
        <end position="172"/>
    </location>
</feature>
<evidence type="ECO:0000313" key="2">
    <source>
        <dbReference type="EMBL" id="RQX71718.1"/>
    </source>
</evidence>
<accession>A0A3R8AQ63</accession>
<sequence>MAEFHLAASQVAEMSVEELHEQLQRLPRQDWPRAVARLPVEKKRELCRLLSRRHTEKSRASPSSPTASSSSSSSASSLASSPKALHTSEAASEGVCTPEPSDSAAQGSRAREPPSASAGDSQPTCRASGRLQPAVAARERRPESVEPRGRNFVKSERQLSPSAGNKASSSDPASRLAPRSGVCTVHSEKKRKTHPYGLPSLPLSGFLPLLCPPAWGFDLCRSAPAASSTLTPPSASCSSSSSSSSSSASLCGRRGEEGDSERFAAFRRQLFAGLLQPSSPTATLFRPLEELAFVSGLIERLREESQDPMPSRSIPPPALATRVLAVYLHCWLAAFLHAFHADTVFAYCTCPASEVEDRDGSLGCSSRAGGDAKGKLAFSDNDDEATREPRRRALSGDFFRAPSKCRGCLAVTKRLHGTANWRRFLERYFPVEVARFASVASAHQSAARALASNSSSLASSFFSSSSSSLSSSSSSLSSSSSSLSSASSSLASSSFSLLPLPLRPQYVCVEQPSASELSSATADLSPAERGLRAAEAAQRLLHPERRFEERLELLHVRSRSLGAPAYRRFAEARSRQLLRKTLQALPFRTAFAQLATHVWALPAKPPPVDAVRGEAENEATKKPRTSAAEIPTSGAKEREEDAREGGEDEGRGRVAGVVPAGQITQLFLFIVNDRLQTCAELALRCMYTWREQAQGRSDEARVAGDAQETNALFSSADFRQSPESQRALLSLGAVARGWGLAEPLEAGDGEAPRNATRDKRDEEQGAAVAAAANLLFHCVDQPLFNILGSFPLFSSACAVVDVSSKKKKRRPSYSPSLSPSSASSSSSSSSVSPSSFSSSSPSSRSSSSSPQEQNREQMRSAWFSSVKVEATGAAKEREMGLRESQQAEGGRDSRRNEDEFVGPSRPLSDSLVPANAEETEGSARWSALIDAAIDFCVRREEETSPASSPSSPSSSSSSSSSSSPASSSSRQGETGGRKGRGCKRRRSRSDEEGSEERDAEKEQNEKKAEKGKKEEKEGDKWRLPGIDLCGAFVAVRVQQLWTASQGQGDCREMINQALREWRTAGAALASGSLPDEGKSEDGRGEVCEIQEENDACTQSVKLLLSLHKQLRQMYEHMAAASRMAALLSLLRSSSPRVQQPRFLSMRELLDVNCLLQAQASLLSRNASRFLSRTRKASKRTAKKEEEEEEGEEGEEGEREEAD</sequence>
<dbReference type="InterPro" id="IPR039191">
    <property type="entry name" value="Nopp140-like"/>
</dbReference>
<feature type="compositionally biased region" description="Basic residues" evidence="1">
    <location>
        <begin position="1171"/>
        <end position="1181"/>
    </location>
</feature>
<name>A0A3R8AQ63_TOXGO</name>
<protein>
    <submittedName>
        <fullName evidence="2">Uncharacterized protein</fullName>
    </submittedName>
</protein>
<dbReference type="PANTHER" id="PTHR23216">
    <property type="entry name" value="NUCLEOLAR AND COILED-BODY PHOSPHOPROTEIN 1"/>
    <property type="match status" value="1"/>
</dbReference>
<feature type="compositionally biased region" description="Low complexity" evidence="1">
    <location>
        <begin position="231"/>
        <end position="251"/>
    </location>
</feature>
<dbReference type="PANTHER" id="PTHR23216:SF1">
    <property type="entry name" value="NUCLEOLAR AND COILED-BODY PHOSPHOPROTEIN 1"/>
    <property type="match status" value="1"/>
</dbReference>